<evidence type="ECO:0000313" key="7">
    <source>
        <dbReference type="Proteomes" id="UP001569151"/>
    </source>
</evidence>
<name>A0ABV4MQH0_9VIBR</name>
<comment type="similarity">
    <text evidence="1">Belongs to the 'phage' integrase family.</text>
</comment>
<dbReference type="RefSeq" id="WP_371720597.1">
    <property type="nucleotide sequence ID" value="NZ_JBGOOF010000077.1"/>
</dbReference>
<evidence type="ECO:0000256" key="3">
    <source>
        <dbReference type="ARBA" id="ARBA00023125"/>
    </source>
</evidence>
<proteinExistence type="inferred from homology"/>
<sequence length="398" mass="47502">MYLPLCKGMAIYRQNHTKSYYLRLRIDKKEIRRSLSTSDIEEAKIKAWQTKFEYEGMKKAGIEINPTKSYSLEKAMLSIIKQLENKKPFKQIYKDYILVYNNFIIPYFKNKTIDDLTTKNIRLYFESREFSKTRKTINRSCFTRLFEYLEEEGKLKKRDFPTLPKEIKTSQMHIGFDFLEEDLKNIRIFLRQDFWLNQSGLKAISVEYRNILIHVFEFLLETGFRPGLEMNSITFNDIYQATTADNKKRLFVHVRNGKTSYKNRESVLSDQAVDSLIQILKITQFNQNITKDYLIKNNSDKPVFESSNDKICDFCKLFDQLIKKMISLNKIKKKYTLYCCRHTYITNQLKRGVDKDMIAKQVGNTSEVIEKHYDHSKMKDMKDLEKLFDNDKKVYVKF</sequence>
<dbReference type="InterPro" id="IPR011010">
    <property type="entry name" value="DNA_brk_join_enz"/>
</dbReference>
<dbReference type="SUPFAM" id="SSF56349">
    <property type="entry name" value="DNA breaking-rejoining enzymes"/>
    <property type="match status" value="1"/>
</dbReference>
<accession>A0ABV4MQH0</accession>
<protein>
    <submittedName>
        <fullName evidence="6">Tyrosine-type recombinase/integrase</fullName>
    </submittedName>
</protein>
<dbReference type="Proteomes" id="UP001569151">
    <property type="component" value="Unassembled WGS sequence"/>
</dbReference>
<evidence type="ECO:0000313" key="6">
    <source>
        <dbReference type="EMBL" id="MEZ8211813.1"/>
    </source>
</evidence>
<dbReference type="PANTHER" id="PTHR30349">
    <property type="entry name" value="PHAGE INTEGRASE-RELATED"/>
    <property type="match status" value="1"/>
</dbReference>
<evidence type="ECO:0000256" key="2">
    <source>
        <dbReference type="ARBA" id="ARBA00022908"/>
    </source>
</evidence>
<dbReference type="PANTHER" id="PTHR30349:SF41">
    <property type="entry name" value="INTEGRASE_RECOMBINASE PROTEIN MJ0367-RELATED"/>
    <property type="match status" value="1"/>
</dbReference>
<gene>
    <name evidence="6" type="ORF">ACED39_23970</name>
</gene>
<dbReference type="Gene3D" id="1.10.443.10">
    <property type="entry name" value="Intergrase catalytic core"/>
    <property type="match status" value="1"/>
</dbReference>
<keyword evidence="7" id="KW-1185">Reference proteome</keyword>
<comment type="caution">
    <text evidence="6">The sequence shown here is derived from an EMBL/GenBank/DDBJ whole genome shotgun (WGS) entry which is preliminary data.</text>
</comment>
<reference evidence="6 7" key="1">
    <citation type="submission" date="2024-06" db="EMBL/GenBank/DDBJ databases">
        <authorList>
            <person name="Steensen K."/>
            <person name="Seneca J."/>
            <person name="Bartlau N."/>
            <person name="Yu A.X."/>
            <person name="Polz M.F."/>
        </authorList>
    </citation>
    <scope>NUCLEOTIDE SEQUENCE [LARGE SCALE GENOMIC DNA]</scope>
    <source>
        <strain evidence="6 7">1F146</strain>
    </source>
</reference>
<dbReference type="InterPro" id="IPR050090">
    <property type="entry name" value="Tyrosine_recombinase_XerCD"/>
</dbReference>
<dbReference type="InterPro" id="IPR013762">
    <property type="entry name" value="Integrase-like_cat_sf"/>
</dbReference>
<keyword evidence="4" id="KW-0233">DNA recombination</keyword>
<evidence type="ECO:0000259" key="5">
    <source>
        <dbReference type="Pfam" id="PF00589"/>
    </source>
</evidence>
<dbReference type="InterPro" id="IPR002104">
    <property type="entry name" value="Integrase_catalytic"/>
</dbReference>
<evidence type="ECO:0000256" key="4">
    <source>
        <dbReference type="ARBA" id="ARBA00023172"/>
    </source>
</evidence>
<feature type="domain" description="Tyr recombinase" evidence="5">
    <location>
        <begin position="213"/>
        <end position="378"/>
    </location>
</feature>
<keyword evidence="2" id="KW-0229">DNA integration</keyword>
<evidence type="ECO:0000256" key="1">
    <source>
        <dbReference type="ARBA" id="ARBA00008857"/>
    </source>
</evidence>
<dbReference type="EMBL" id="JBGOOS010000082">
    <property type="protein sequence ID" value="MEZ8211813.1"/>
    <property type="molecule type" value="Genomic_DNA"/>
</dbReference>
<dbReference type="Pfam" id="PF00589">
    <property type="entry name" value="Phage_integrase"/>
    <property type="match status" value="1"/>
</dbReference>
<keyword evidence="3" id="KW-0238">DNA-binding</keyword>
<dbReference type="CDD" id="cd00397">
    <property type="entry name" value="DNA_BRE_C"/>
    <property type="match status" value="1"/>
</dbReference>
<organism evidence="6 7">
    <name type="scientific">Vibrio bivalvicida</name>
    <dbReference type="NCBI Taxonomy" id="1276888"/>
    <lineage>
        <taxon>Bacteria</taxon>
        <taxon>Pseudomonadati</taxon>
        <taxon>Pseudomonadota</taxon>
        <taxon>Gammaproteobacteria</taxon>
        <taxon>Vibrionales</taxon>
        <taxon>Vibrionaceae</taxon>
        <taxon>Vibrio</taxon>
        <taxon>Vibrio oreintalis group</taxon>
    </lineage>
</organism>